<protein>
    <recommendedName>
        <fullName evidence="4">Transmembrane protein</fullName>
    </recommendedName>
</protein>
<feature type="transmembrane region" description="Helical" evidence="1">
    <location>
        <begin position="62"/>
        <end position="95"/>
    </location>
</feature>
<name>A0A9D2RI57_9BURK</name>
<feature type="transmembrane region" description="Helical" evidence="1">
    <location>
        <begin position="12"/>
        <end position="42"/>
    </location>
</feature>
<organism evidence="2 3">
    <name type="scientific">Candidatus Paenalcaligenes intestinipullorum</name>
    <dbReference type="NCBI Taxonomy" id="2838718"/>
    <lineage>
        <taxon>Bacteria</taxon>
        <taxon>Pseudomonadati</taxon>
        <taxon>Pseudomonadota</taxon>
        <taxon>Betaproteobacteria</taxon>
        <taxon>Burkholderiales</taxon>
        <taxon>Alcaligenaceae</taxon>
        <taxon>Paenalcaligenes</taxon>
    </lineage>
</organism>
<dbReference type="AlphaFoldDB" id="A0A9D2RI57"/>
<proteinExistence type="predicted"/>
<reference evidence="2" key="1">
    <citation type="journal article" date="2021" name="PeerJ">
        <title>Extensive microbial diversity within the chicken gut microbiome revealed by metagenomics and culture.</title>
        <authorList>
            <person name="Gilroy R."/>
            <person name="Ravi A."/>
            <person name="Getino M."/>
            <person name="Pursley I."/>
            <person name="Horton D.L."/>
            <person name="Alikhan N.F."/>
            <person name="Baker D."/>
            <person name="Gharbi K."/>
            <person name="Hall N."/>
            <person name="Watson M."/>
            <person name="Adriaenssens E.M."/>
            <person name="Foster-Nyarko E."/>
            <person name="Jarju S."/>
            <person name="Secka A."/>
            <person name="Antonio M."/>
            <person name="Oren A."/>
            <person name="Chaudhuri R.R."/>
            <person name="La Ragione R."/>
            <person name="Hildebrand F."/>
            <person name="Pallen M.J."/>
        </authorList>
    </citation>
    <scope>NUCLEOTIDE SEQUENCE</scope>
    <source>
        <strain evidence="2">9264</strain>
    </source>
</reference>
<gene>
    <name evidence="2" type="ORF">H9906_05285</name>
</gene>
<keyword evidence="1" id="KW-0472">Membrane</keyword>
<accession>A0A9D2RI57</accession>
<reference evidence="2" key="2">
    <citation type="submission" date="2021-04" db="EMBL/GenBank/DDBJ databases">
        <authorList>
            <person name="Gilroy R."/>
        </authorList>
    </citation>
    <scope>NUCLEOTIDE SEQUENCE</scope>
    <source>
        <strain evidence="2">9264</strain>
    </source>
</reference>
<evidence type="ECO:0000313" key="2">
    <source>
        <dbReference type="EMBL" id="HJD44429.1"/>
    </source>
</evidence>
<evidence type="ECO:0000313" key="3">
    <source>
        <dbReference type="Proteomes" id="UP000823889"/>
    </source>
</evidence>
<evidence type="ECO:0000256" key="1">
    <source>
        <dbReference type="SAM" id="Phobius"/>
    </source>
</evidence>
<dbReference type="EMBL" id="DWUQ01000105">
    <property type="protein sequence ID" value="HJD44429.1"/>
    <property type="molecule type" value="Genomic_DNA"/>
</dbReference>
<comment type="caution">
    <text evidence="2">The sequence shown here is derived from an EMBL/GenBank/DDBJ whole genome shotgun (WGS) entry which is preliminary data.</text>
</comment>
<sequence length="113" mass="12393">MVKPTFGLPHIIHIAYGLFALGVISLGAFGASSLAALVLAYYKRSDAAGTKYAVHFDWLISTFWWGVLGLGLSALLTMIYIGWLTGLAVLLWLIYRTVKGWLAHCAHRSPLDD</sequence>
<dbReference type="Proteomes" id="UP000823889">
    <property type="component" value="Unassembled WGS sequence"/>
</dbReference>
<keyword evidence="1" id="KW-1133">Transmembrane helix</keyword>
<keyword evidence="1" id="KW-0812">Transmembrane</keyword>
<evidence type="ECO:0008006" key="4">
    <source>
        <dbReference type="Google" id="ProtNLM"/>
    </source>
</evidence>